<accession>Q7VNY5</accession>
<dbReference type="AlphaFoldDB" id="Q7VNY5"/>
<dbReference type="Proteomes" id="UP000001022">
    <property type="component" value="Chromosome"/>
</dbReference>
<proteinExistence type="predicted"/>
<protein>
    <submittedName>
        <fullName evidence="1">Uncharacterized protein</fullName>
    </submittedName>
</protein>
<gene>
    <name evidence="1" type="ordered locus">HD_0336</name>
</gene>
<organism evidence="1 2">
    <name type="scientific">Haemophilus ducreyi (strain 35000HP / ATCC 700724)</name>
    <dbReference type="NCBI Taxonomy" id="233412"/>
    <lineage>
        <taxon>Bacteria</taxon>
        <taxon>Pseudomonadati</taxon>
        <taxon>Pseudomonadota</taxon>
        <taxon>Gammaproteobacteria</taxon>
        <taxon>Pasteurellales</taxon>
        <taxon>Pasteurellaceae</taxon>
        <taxon>Haemophilus</taxon>
    </lineage>
</organism>
<dbReference type="HOGENOM" id="CLU_3365240_0_0_6"/>
<sequence length="35" mass="3897">MPSNTALLTLTRSILLNFQQNRAHSQCKKILNGLA</sequence>
<keyword evidence="2" id="KW-1185">Reference proteome</keyword>
<dbReference type="EMBL" id="AE017143">
    <property type="protein sequence ID" value="AAP95312.1"/>
    <property type="molecule type" value="Genomic_DNA"/>
</dbReference>
<evidence type="ECO:0000313" key="1">
    <source>
        <dbReference type="EMBL" id="AAP95312.1"/>
    </source>
</evidence>
<name>Q7VNY5_HAEDU</name>
<dbReference type="KEGG" id="hdu:HD_0336"/>
<reference evidence="2" key="1">
    <citation type="submission" date="2003-06" db="EMBL/GenBank/DDBJ databases">
        <title>The complete genome sequence of Haemophilus ducreyi.</title>
        <authorList>
            <person name="Munson R.S. Jr."/>
            <person name="Ray W.C."/>
            <person name="Mahairas G."/>
            <person name="Sabo P."/>
            <person name="Mungur R."/>
            <person name="Johnson L."/>
            <person name="Nguyen D."/>
            <person name="Wang J."/>
            <person name="Forst C."/>
            <person name="Hood L."/>
        </authorList>
    </citation>
    <scope>NUCLEOTIDE SEQUENCE [LARGE SCALE GENOMIC DNA]</scope>
    <source>
        <strain evidence="2">35000HP / ATCC 700724</strain>
    </source>
</reference>
<evidence type="ECO:0000313" key="2">
    <source>
        <dbReference type="Proteomes" id="UP000001022"/>
    </source>
</evidence>